<name>A0ABP9XEN2_9DEIO</name>
<dbReference type="InterPro" id="IPR058915">
    <property type="entry name" value="AcrVA2-like"/>
</dbReference>
<dbReference type="RefSeq" id="WP_345454574.1">
    <property type="nucleotide sequence ID" value="NZ_BAABRV010000005.1"/>
</dbReference>
<gene>
    <name evidence="2" type="ORF">Dalu01_02227</name>
</gene>
<reference evidence="2 3" key="1">
    <citation type="submission" date="2024-02" db="EMBL/GenBank/DDBJ databases">
        <title>Deinococcus aluminii NBRC 112889.</title>
        <authorList>
            <person name="Ichikawa N."/>
            <person name="Katano-Makiyama Y."/>
            <person name="Hidaka K."/>
        </authorList>
    </citation>
    <scope>NUCLEOTIDE SEQUENCE [LARGE SCALE GENOMIC DNA]</scope>
    <source>
        <strain evidence="2 3">NBRC 112889</strain>
    </source>
</reference>
<dbReference type="Pfam" id="PF26125">
    <property type="entry name" value="AcrVA2-like"/>
    <property type="match status" value="1"/>
</dbReference>
<evidence type="ECO:0000313" key="2">
    <source>
        <dbReference type="EMBL" id="GAA5533819.1"/>
    </source>
</evidence>
<proteinExistence type="predicted"/>
<protein>
    <submittedName>
        <fullName evidence="2">Uncharacterized protein</fullName>
    </submittedName>
</protein>
<evidence type="ECO:0000313" key="3">
    <source>
        <dbReference type="Proteomes" id="UP001404956"/>
    </source>
</evidence>
<evidence type="ECO:0000256" key="1">
    <source>
        <dbReference type="SAM" id="MobiDB-lite"/>
    </source>
</evidence>
<sequence length="500" mass="54572">MIYPYPSRILQRHRVEDERGLQFDWRRSPQLLTAMQAVIEGDPQSHVPDPAQALQDAYADALHRSQAVQVDEQDLTQPGTSDWDGTPVWLEFDQPRTFGTPTAFEGALVFRLPLGKASLLLPILLSKSAEWPLPAVVSTTLRDVLDQTTPGDPLHAVLTALSNLPPLPEVPPQHESGATLTERLSRHLQRVKTLAPQTLAAIPRHYLRERASWDARVFVPTSLVAAELLREGHAEWNAVMTAPEVAVLGAWRYAKHVIRIDEDVLASLRRAKPPTRLPGALPGLTSHAIYVPVPGGLALRQQTGFFAALDDLDGQVRLLLLVESRSYGTTFLAPISLPLGADIEAELRALAEQPGANYSAEAVREVHWNLALALLCIAYIGSPGTSLAGPGTPAPAHPRKGRGGKLELTEASGPRIWEAGLDVGERLRAYRVRAASPQGGGDGQSTGSGRTMPPHLRAPHPHGYWTGPGRNLYEIRFLDFIPVNMDQEDLPEAPVRLSDL</sequence>
<feature type="region of interest" description="Disordered" evidence="1">
    <location>
        <begin position="434"/>
        <end position="463"/>
    </location>
</feature>
<accession>A0ABP9XEN2</accession>
<dbReference type="EMBL" id="BAABRV010000005">
    <property type="protein sequence ID" value="GAA5533819.1"/>
    <property type="molecule type" value="Genomic_DNA"/>
</dbReference>
<comment type="caution">
    <text evidence="2">The sequence shown here is derived from an EMBL/GenBank/DDBJ whole genome shotgun (WGS) entry which is preliminary data.</text>
</comment>
<dbReference type="Proteomes" id="UP001404956">
    <property type="component" value="Unassembled WGS sequence"/>
</dbReference>
<organism evidence="2 3">
    <name type="scientific">Deinococcus aluminii</name>
    <dbReference type="NCBI Taxonomy" id="1656885"/>
    <lineage>
        <taxon>Bacteria</taxon>
        <taxon>Thermotogati</taxon>
        <taxon>Deinococcota</taxon>
        <taxon>Deinococci</taxon>
        <taxon>Deinococcales</taxon>
        <taxon>Deinococcaceae</taxon>
        <taxon>Deinococcus</taxon>
    </lineage>
</organism>
<keyword evidence="3" id="KW-1185">Reference proteome</keyword>